<dbReference type="InterPro" id="IPR044992">
    <property type="entry name" value="ChyE-like"/>
</dbReference>
<gene>
    <name evidence="2" type="primary">yfeJ</name>
    <name evidence="2" type="ORF">SDENCHOL_20244</name>
</gene>
<dbReference type="PROSITE" id="PS51273">
    <property type="entry name" value="GATASE_TYPE_1"/>
    <property type="match status" value="1"/>
</dbReference>
<dbReference type="Proteomes" id="UP000242886">
    <property type="component" value="Chromosome SDENCHOL"/>
</dbReference>
<evidence type="ECO:0000313" key="3">
    <source>
        <dbReference type="Proteomes" id="UP000242886"/>
    </source>
</evidence>
<dbReference type="FunFam" id="3.40.50.880:FF:000033">
    <property type="entry name" value="Glutamine amidotransferase class-I"/>
    <property type="match status" value="1"/>
</dbReference>
<keyword evidence="3" id="KW-1185">Reference proteome</keyword>
<dbReference type="SUPFAM" id="SSF52317">
    <property type="entry name" value="Class I glutamine amidotransferase-like"/>
    <property type="match status" value="1"/>
</dbReference>
<sequence>MNVHFVEHEAFEAPGAFTAWVNERGHTASHSRVYAHEPLPTAIAAIDLLVILGGPQSTTTTREECAHFDAAAECALIAACIAAGKAVVGVCLGAQLLGKALGAPHESSPAKEIGKFPIQLTAAGKTHPMCAHFGDGLEVGHWHSDMPGLTPQSRILARSAGCPRQIIEYGELAYGLQCHLEFTAETIEGMIIATPPAEFAAAASGFVQTPEMLRAHDYGPMNRKLFEFLDRLMAAYALRREPA</sequence>
<dbReference type="CDD" id="cd01741">
    <property type="entry name" value="GATase1_1"/>
    <property type="match status" value="1"/>
</dbReference>
<dbReference type="RefSeq" id="WP_154716769.1">
    <property type="nucleotide sequence ID" value="NZ_LT837803.1"/>
</dbReference>
<dbReference type="AlphaFoldDB" id="A0A7Z7HRJ7"/>
<accession>A0A7Z7HRJ7</accession>
<dbReference type="Pfam" id="PF00117">
    <property type="entry name" value="GATase"/>
    <property type="match status" value="1"/>
</dbReference>
<dbReference type="NCBIfam" id="NF006098">
    <property type="entry name" value="PRK08250.1"/>
    <property type="match status" value="1"/>
</dbReference>
<dbReference type="InterPro" id="IPR029062">
    <property type="entry name" value="Class_I_gatase-like"/>
</dbReference>
<dbReference type="Gene3D" id="3.40.50.880">
    <property type="match status" value="1"/>
</dbReference>
<evidence type="ECO:0000259" key="1">
    <source>
        <dbReference type="Pfam" id="PF00117"/>
    </source>
</evidence>
<dbReference type="GO" id="GO:0016740">
    <property type="term" value="F:transferase activity"/>
    <property type="evidence" value="ECO:0007669"/>
    <property type="project" value="UniProtKB-KW"/>
</dbReference>
<proteinExistence type="predicted"/>
<dbReference type="InterPro" id="IPR017926">
    <property type="entry name" value="GATASE"/>
</dbReference>
<dbReference type="PANTHER" id="PTHR42695">
    <property type="entry name" value="GLUTAMINE AMIDOTRANSFERASE YLR126C-RELATED"/>
    <property type="match status" value="1"/>
</dbReference>
<protein>
    <submittedName>
        <fullName evidence="2">Glutamine amidotransferase-like protein YfeJ</fullName>
    </submittedName>
</protein>
<evidence type="ECO:0000313" key="2">
    <source>
        <dbReference type="EMBL" id="SMB26905.1"/>
    </source>
</evidence>
<dbReference type="EMBL" id="LT837803">
    <property type="protein sequence ID" value="SMB26905.1"/>
    <property type="molecule type" value="Genomic_DNA"/>
</dbReference>
<reference evidence="2" key="1">
    <citation type="submission" date="2017-03" db="EMBL/GenBank/DDBJ databases">
        <authorList>
            <consortium name="AG Boll"/>
        </authorList>
    </citation>
    <scope>NUCLEOTIDE SEQUENCE [LARGE SCALE GENOMIC DNA]</scope>
    <source>
        <strain evidence="2">Chol</strain>
    </source>
</reference>
<dbReference type="GO" id="GO:0005829">
    <property type="term" value="C:cytosol"/>
    <property type="evidence" value="ECO:0007669"/>
    <property type="project" value="TreeGrafter"/>
</dbReference>
<organism evidence="2 3">
    <name type="scientific">Sterolibacterium denitrificans</name>
    <dbReference type="NCBI Taxonomy" id="157592"/>
    <lineage>
        <taxon>Bacteria</taxon>
        <taxon>Pseudomonadati</taxon>
        <taxon>Pseudomonadota</taxon>
        <taxon>Betaproteobacteria</taxon>
        <taxon>Nitrosomonadales</taxon>
        <taxon>Sterolibacteriaceae</taxon>
        <taxon>Sterolibacterium</taxon>
    </lineage>
</organism>
<dbReference type="PANTHER" id="PTHR42695:SF5">
    <property type="entry name" value="GLUTAMINE AMIDOTRANSFERASE YLR126C-RELATED"/>
    <property type="match status" value="1"/>
</dbReference>
<name>A0A7Z7HRJ7_9PROT</name>
<feature type="domain" description="Glutamine amidotransferase" evidence="1">
    <location>
        <begin position="38"/>
        <end position="187"/>
    </location>
</feature>